<sequence>MDNNRLIPIINKDNGDIAISGRMLHEFLEVKTRYDIWFKRMADYGFEENKDFGLVVQKRTTNNPKNPTTEITDHVLTLDMAKELSMIQRTERGKQARQYFIAVEKEYNSPEKVMARALLLANKELETLRLENRKQEQIIGELEPKASYYDIVLSSQNAVPITVIAKDYGWSGKRMNAYLQEKGIQFKMGGAWLLYNKYAQLGYTKSETTSYVNSKGLKCSTFLTKWTQKGRLFLYETLKRDGILPLVELCPDVEVNM</sequence>
<dbReference type="InterPro" id="IPR005039">
    <property type="entry name" value="Ant_C"/>
</dbReference>
<evidence type="ECO:0000259" key="1">
    <source>
        <dbReference type="Pfam" id="PF03374"/>
    </source>
</evidence>
<feature type="domain" description="Antirepressor protein C-terminal" evidence="1">
    <location>
        <begin position="136"/>
        <end position="239"/>
    </location>
</feature>
<dbReference type="RefSeq" id="WP_408977796.1">
    <property type="nucleotide sequence ID" value="NZ_JBJUVG010000010.1"/>
</dbReference>
<feature type="domain" description="AntA/AntB antirepressor" evidence="2">
    <location>
        <begin position="19"/>
        <end position="90"/>
    </location>
</feature>
<proteinExistence type="predicted"/>
<protein>
    <submittedName>
        <fullName evidence="3">Phage antirepressor KilAC domain-containing protein</fullName>
    </submittedName>
</protein>
<dbReference type="Pfam" id="PF08346">
    <property type="entry name" value="AntA"/>
    <property type="match status" value="1"/>
</dbReference>
<dbReference type="InterPro" id="IPR013557">
    <property type="entry name" value="AntA/B_antirep"/>
</dbReference>
<dbReference type="EMBL" id="JBJUVG010000010">
    <property type="protein sequence ID" value="MFM9414181.1"/>
    <property type="molecule type" value="Genomic_DNA"/>
</dbReference>
<dbReference type="Proteomes" id="UP001631949">
    <property type="component" value="Unassembled WGS sequence"/>
</dbReference>
<evidence type="ECO:0000259" key="2">
    <source>
        <dbReference type="Pfam" id="PF08346"/>
    </source>
</evidence>
<name>A0ABW9H1U0_9FIRM</name>
<evidence type="ECO:0000313" key="3">
    <source>
        <dbReference type="EMBL" id="MFM9414181.1"/>
    </source>
</evidence>
<evidence type="ECO:0000313" key="4">
    <source>
        <dbReference type="Proteomes" id="UP001631949"/>
    </source>
</evidence>
<keyword evidence="4" id="KW-1185">Reference proteome</keyword>
<reference evidence="3 4" key="1">
    <citation type="journal article" date="2016" name="Int. J. Syst. Evol. Microbiol.">
        <title>Peptococcus simiae sp. nov., isolated from rhesus macaque faeces and emended description of the genus Peptococcus.</title>
        <authorList>
            <person name="Shkoporov A.N."/>
            <person name="Efimov B.A."/>
            <person name="Kondova I."/>
            <person name="Ouwerling B."/>
            <person name="Chaplin A.V."/>
            <person name="Shcherbakova V.A."/>
            <person name="Langermans J.A.M."/>
        </authorList>
    </citation>
    <scope>NUCLEOTIDE SEQUENCE [LARGE SCALE GENOMIC DNA]</scope>
    <source>
        <strain evidence="3 4">M108</strain>
    </source>
</reference>
<accession>A0ABW9H1U0</accession>
<comment type="caution">
    <text evidence="3">The sequence shown here is derived from an EMBL/GenBank/DDBJ whole genome shotgun (WGS) entry which is preliminary data.</text>
</comment>
<dbReference type="PROSITE" id="PS50096">
    <property type="entry name" value="IQ"/>
    <property type="match status" value="1"/>
</dbReference>
<gene>
    <name evidence="3" type="ORF">ACKQTC_07350</name>
</gene>
<organism evidence="3 4">
    <name type="scientific">Peptococcus simiae</name>
    <dbReference type="NCBI Taxonomy" id="1643805"/>
    <lineage>
        <taxon>Bacteria</taxon>
        <taxon>Bacillati</taxon>
        <taxon>Bacillota</taxon>
        <taxon>Clostridia</taxon>
        <taxon>Eubacteriales</taxon>
        <taxon>Peptococcaceae</taxon>
        <taxon>Peptococcus</taxon>
    </lineage>
</organism>
<dbReference type="Pfam" id="PF03374">
    <property type="entry name" value="ANT"/>
    <property type="match status" value="1"/>
</dbReference>